<sequence length="144" mass="15541">MLKKRLAVFALAAMCLMLAALPQIMNKSLLFKKGTSYTLYAGSVSSNARMIVCGEGKEFLTKLFTREVTGESAAYADKGAAFFEAERLETRFLIEESAAGVTNYYGYSPRLSGGVTLFGERINVHVAVSERGSAIGSPLIFGGY</sequence>
<feature type="signal peptide" evidence="1">
    <location>
        <begin position="1"/>
        <end position="19"/>
    </location>
</feature>
<dbReference type="EMBL" id="SDOZ01000002">
    <property type="protein sequence ID" value="RXZ62014.1"/>
    <property type="molecule type" value="Genomic_DNA"/>
</dbReference>
<keyword evidence="3" id="KW-1185">Reference proteome</keyword>
<feature type="chain" id="PRO_5039706631" evidence="1">
    <location>
        <begin position="20"/>
        <end position="144"/>
    </location>
</feature>
<comment type="caution">
    <text evidence="2">The sequence shown here is derived from an EMBL/GenBank/DDBJ whole genome shotgun (WGS) entry which is preliminary data.</text>
</comment>
<name>A0A4Q2KBQ6_9FIRM</name>
<dbReference type="AlphaFoldDB" id="A0A4Q2KBQ6"/>
<proteinExistence type="predicted"/>
<gene>
    <name evidence="2" type="ORF">ESZ91_06390</name>
</gene>
<reference evidence="2 3" key="1">
    <citation type="journal article" date="2019" name="Gut">
        <title>Antibiotics-induced monodominance of a novel gut bacterial order.</title>
        <authorList>
            <person name="Hildebrand F."/>
            <person name="Moitinho-Silva L."/>
            <person name="Blasche S."/>
            <person name="Jahn M.T."/>
            <person name="Gossmann T.I."/>
            <person name="Heuerta-Cepas J."/>
            <person name="Hercog R."/>
            <person name="Luetge M."/>
            <person name="Bahram M."/>
            <person name="Pryszlak A."/>
            <person name="Alves R.J."/>
            <person name="Waszak S.M."/>
            <person name="Zhu A."/>
            <person name="Ye L."/>
            <person name="Costea P.I."/>
            <person name="Aalvink S."/>
            <person name="Belzer C."/>
            <person name="Forslund S.K."/>
            <person name="Sunagawa S."/>
            <person name="Hentschel U."/>
            <person name="Merten C."/>
            <person name="Patil K.R."/>
            <person name="Benes V."/>
            <person name="Bork P."/>
        </authorList>
    </citation>
    <scope>NUCLEOTIDE SEQUENCE [LARGE SCALE GENOMIC DNA]</scope>
    <source>
        <strain evidence="2 3">HDS1380</strain>
    </source>
</reference>
<accession>A0A4Q2KBQ6</accession>
<organism evidence="2 3">
    <name type="scientific">Candidatus Borkfalkia ceftriaxoniphila</name>
    <dbReference type="NCBI Taxonomy" id="2508949"/>
    <lineage>
        <taxon>Bacteria</taxon>
        <taxon>Bacillati</taxon>
        <taxon>Bacillota</taxon>
        <taxon>Clostridia</taxon>
        <taxon>Christensenellales</taxon>
        <taxon>Christensenellaceae</taxon>
        <taxon>Candidatus Borkfalkia</taxon>
    </lineage>
</organism>
<evidence type="ECO:0000256" key="1">
    <source>
        <dbReference type="SAM" id="SignalP"/>
    </source>
</evidence>
<protein>
    <submittedName>
        <fullName evidence="2">Uncharacterized protein</fullName>
    </submittedName>
</protein>
<evidence type="ECO:0000313" key="2">
    <source>
        <dbReference type="EMBL" id="RXZ62014.1"/>
    </source>
</evidence>
<evidence type="ECO:0000313" key="3">
    <source>
        <dbReference type="Proteomes" id="UP000291269"/>
    </source>
</evidence>
<keyword evidence="1" id="KW-0732">Signal</keyword>
<dbReference type="Proteomes" id="UP000291269">
    <property type="component" value="Unassembled WGS sequence"/>
</dbReference>
<dbReference type="RefSeq" id="WP_129225269.1">
    <property type="nucleotide sequence ID" value="NZ_SDOZ01000002.1"/>
</dbReference>